<accession>C1FEN5</accession>
<dbReference type="STRING" id="296587.C1FEN5"/>
<proteinExistence type="inferred from homology"/>
<dbReference type="EMBL" id="CP001574">
    <property type="protein sequence ID" value="ACO68601.1"/>
    <property type="molecule type" value="Genomic_DNA"/>
</dbReference>
<dbReference type="AlphaFoldDB" id="C1FEN5"/>
<dbReference type="GO" id="GO:0071164">
    <property type="term" value="F:RNA cap trimethylguanosine synthase activity"/>
    <property type="evidence" value="ECO:0007669"/>
    <property type="project" value="TreeGrafter"/>
</dbReference>
<evidence type="ECO:0000256" key="5">
    <source>
        <dbReference type="ARBA" id="ARBA00048763"/>
    </source>
</evidence>
<gene>
    <name evidence="9" type="primary">TGS_B649</name>
    <name evidence="9" type="ORF">MICPUN_107373</name>
</gene>
<dbReference type="Proteomes" id="UP000002009">
    <property type="component" value="Chromosome 1"/>
</dbReference>
<reference evidence="9 10" key="1">
    <citation type="journal article" date="2009" name="Science">
        <title>Green evolution and dynamic adaptations revealed by genomes of the marine picoeukaryotes Micromonas.</title>
        <authorList>
            <person name="Worden A.Z."/>
            <person name="Lee J.H."/>
            <person name="Mock T."/>
            <person name="Rouze P."/>
            <person name="Simmons M.P."/>
            <person name="Aerts A.L."/>
            <person name="Allen A.E."/>
            <person name="Cuvelier M.L."/>
            <person name="Derelle E."/>
            <person name="Everett M.V."/>
            <person name="Foulon E."/>
            <person name="Grimwood J."/>
            <person name="Gundlach H."/>
            <person name="Henrissat B."/>
            <person name="Napoli C."/>
            <person name="McDonald S.M."/>
            <person name="Parker M.S."/>
            <person name="Rombauts S."/>
            <person name="Salamov A."/>
            <person name="Von Dassow P."/>
            <person name="Badger J.H."/>
            <person name="Coutinho P.M."/>
            <person name="Demir E."/>
            <person name="Dubchak I."/>
            <person name="Gentemann C."/>
            <person name="Eikrem W."/>
            <person name="Gready J.E."/>
            <person name="John U."/>
            <person name="Lanier W."/>
            <person name="Lindquist E.A."/>
            <person name="Lucas S."/>
            <person name="Mayer K.F."/>
            <person name="Moreau H."/>
            <person name="Not F."/>
            <person name="Otillar R."/>
            <person name="Panaud O."/>
            <person name="Pangilinan J."/>
            <person name="Paulsen I."/>
            <person name="Piegu B."/>
            <person name="Poliakov A."/>
            <person name="Robbens S."/>
            <person name="Schmutz J."/>
            <person name="Toulza E."/>
            <person name="Wyss T."/>
            <person name="Zelensky A."/>
            <person name="Zhou K."/>
            <person name="Armbrust E.V."/>
            <person name="Bhattacharya D."/>
            <person name="Goodenough U.W."/>
            <person name="Van de Peer Y."/>
            <person name="Grigoriev I.V."/>
        </authorList>
    </citation>
    <scope>NUCLEOTIDE SEQUENCE [LARGE SCALE GENOMIC DNA]</scope>
    <source>
        <strain evidence="10">RCC299 / NOUM17</strain>
    </source>
</reference>
<comment type="catalytic activity">
    <reaction evidence="4">
        <text>a 5'-end (N(7)-methyl 5'-triphosphoguanosine)-ribonucleoside in snoRNA + S-adenosyl-L-methionine = a 5'-end (N(2),N(7)-dimethyl 5'-triphosphoguanosine)-ribonucleoside in snoRNA + S-adenosyl-L-homocysteine + H(+)</text>
        <dbReference type="Rhea" id="RHEA:78475"/>
        <dbReference type="Rhea" id="RHEA-COMP:19086"/>
        <dbReference type="Rhea" id="RHEA-COMP:19088"/>
        <dbReference type="ChEBI" id="CHEBI:15378"/>
        <dbReference type="ChEBI" id="CHEBI:57856"/>
        <dbReference type="ChEBI" id="CHEBI:59789"/>
        <dbReference type="ChEBI" id="CHEBI:156461"/>
        <dbReference type="ChEBI" id="CHEBI:172880"/>
    </reaction>
    <physiologicalReaction direction="left-to-right" evidence="4">
        <dbReference type="Rhea" id="RHEA:78476"/>
    </physiologicalReaction>
</comment>
<evidence type="ECO:0000313" key="9">
    <source>
        <dbReference type="EMBL" id="ACO68601.1"/>
    </source>
</evidence>
<keyword evidence="10" id="KW-1185">Reference proteome</keyword>
<comment type="similarity">
    <text evidence="2">Belongs to the methyltransferase superfamily. Trimethylguanosine synthase family.</text>
</comment>
<dbReference type="InterPro" id="IPR019012">
    <property type="entry name" value="RNA_cap_Gua-N2-MeTrfase"/>
</dbReference>
<evidence type="ECO:0000256" key="4">
    <source>
        <dbReference type="ARBA" id="ARBA00048740"/>
    </source>
</evidence>
<dbReference type="CDD" id="cd02440">
    <property type="entry name" value="AdoMet_MTases"/>
    <property type="match status" value="1"/>
</dbReference>
<evidence type="ECO:0000256" key="1">
    <source>
        <dbReference type="ARBA" id="ARBA00018517"/>
    </source>
</evidence>
<dbReference type="RefSeq" id="XP_002507343.1">
    <property type="nucleotide sequence ID" value="XM_002507297.1"/>
</dbReference>
<dbReference type="InterPro" id="IPR029063">
    <property type="entry name" value="SAM-dependent_MTases_sf"/>
</dbReference>
<dbReference type="GeneID" id="8250268"/>
<evidence type="ECO:0000256" key="2">
    <source>
        <dbReference type="ARBA" id="ARBA00025783"/>
    </source>
</evidence>
<dbReference type="OMA" id="CSTEGHY"/>
<dbReference type="InterPro" id="IPR001202">
    <property type="entry name" value="WW_dom"/>
</dbReference>
<evidence type="ECO:0000259" key="8">
    <source>
        <dbReference type="PROSITE" id="PS01159"/>
    </source>
</evidence>
<evidence type="ECO:0000256" key="6">
    <source>
        <dbReference type="ARBA" id="ARBA00049075"/>
    </source>
</evidence>
<dbReference type="KEGG" id="mis:MICPUN_107373"/>
<dbReference type="Pfam" id="PF09445">
    <property type="entry name" value="Methyltransf_15"/>
    <property type="match status" value="1"/>
</dbReference>
<sequence>MVALELQVAVTNAYLHDRFQPQCLCCKSILRSCLLTEKIVQVESDVDRGITVDCVPSCRWRGIGHLSFPMNRNTRSFGGSGREFRERPTLRYTLDYRLTTPGPEYPRETESLQQNVMHQTRKRGRLPYAKYFNLWVQCFDYGRLQHYYACKRIQQTQWLPPSLGFVPLSLTAIYSNFKSIFHESGLPLRTFYPSTVPHVKYWSQRHRLFCLFDCGISVDEESWYSITPEKIAHHQAGRCFHRLCSTEGHYSPGPQSTPRAQRHRKQFTVWDMFCGVGGNAIAFSRRTGFHVTAFDTNSYRLELALRNSIVYGVERYVDFVCKDSVAVIGSYPVVHERLGQGTFFPDLVFLSPPWGGPTYIQEDALDIRNTFVSEWCILDLILGALRITPNVAAFLPKNTNLEPLVSAMSHSGLKGPHFEVEKNYLNGKFKAVTVYFGDLACDLL</sequence>
<organism evidence="9 10">
    <name type="scientific">Micromonas commoda (strain RCC299 / NOUM17 / CCMP2709)</name>
    <name type="common">Picoplanktonic green alga</name>
    <dbReference type="NCBI Taxonomy" id="296587"/>
    <lineage>
        <taxon>Eukaryota</taxon>
        <taxon>Viridiplantae</taxon>
        <taxon>Chlorophyta</taxon>
        <taxon>Mamiellophyceae</taxon>
        <taxon>Mamiellales</taxon>
        <taxon>Mamiellaceae</taxon>
        <taxon>Micromonas</taxon>
    </lineage>
</organism>
<protein>
    <recommendedName>
        <fullName evidence="1">Trimethylguanosine synthase</fullName>
    </recommendedName>
    <alternativeName>
        <fullName evidence="7">Cap-specific guanine-N(2) methyltransferase</fullName>
    </alternativeName>
</protein>
<dbReference type="GO" id="GO:0005634">
    <property type="term" value="C:nucleus"/>
    <property type="evidence" value="ECO:0007669"/>
    <property type="project" value="TreeGrafter"/>
</dbReference>
<comment type="catalytic activity">
    <reaction evidence="5">
        <text>a 5'-end (N(2),N(7)-dimethyl 5'-triphosphoguanosine)-ribonucleoside in snRNA + S-adenosyl-L-methionine = a 5'-end (N(2),N(2),N(7)-trimethyl 5'-triphosphoguanosine)-ribonucleoside in snRNA + S-adenosyl-L-homocysteine + H(+)</text>
        <dbReference type="Rhea" id="RHEA:78479"/>
        <dbReference type="Rhea" id="RHEA-COMP:19087"/>
        <dbReference type="Rhea" id="RHEA-COMP:19089"/>
        <dbReference type="ChEBI" id="CHEBI:15378"/>
        <dbReference type="ChEBI" id="CHEBI:57856"/>
        <dbReference type="ChEBI" id="CHEBI:59789"/>
        <dbReference type="ChEBI" id="CHEBI:167623"/>
        <dbReference type="ChEBI" id="CHEBI:172880"/>
    </reaction>
    <physiologicalReaction direction="left-to-right" evidence="5">
        <dbReference type="Rhea" id="RHEA:78480"/>
    </physiologicalReaction>
</comment>
<comment type="catalytic activity">
    <reaction evidence="6">
        <text>a 5'-end (N(7)-methyl 5'-triphosphoguanosine)-ribonucleoside in snRNA + S-adenosyl-L-methionine = a 5'-end (N(2),N(7)-dimethyl 5'-triphosphoguanosine)-ribonucleoside in snRNA + S-adenosyl-L-homocysteine + H(+)</text>
        <dbReference type="Rhea" id="RHEA:78471"/>
        <dbReference type="Rhea" id="RHEA-COMP:19085"/>
        <dbReference type="Rhea" id="RHEA-COMP:19087"/>
        <dbReference type="ChEBI" id="CHEBI:15378"/>
        <dbReference type="ChEBI" id="CHEBI:57856"/>
        <dbReference type="ChEBI" id="CHEBI:59789"/>
        <dbReference type="ChEBI" id="CHEBI:156461"/>
        <dbReference type="ChEBI" id="CHEBI:172880"/>
    </reaction>
    <physiologicalReaction direction="left-to-right" evidence="6">
        <dbReference type="Rhea" id="RHEA:78472"/>
    </physiologicalReaction>
</comment>
<dbReference type="PANTHER" id="PTHR14741:SF32">
    <property type="entry name" value="TRIMETHYLGUANOSINE SYNTHASE"/>
    <property type="match status" value="1"/>
</dbReference>
<comment type="catalytic activity">
    <reaction evidence="3">
        <text>a 5'-end (N(2),N(7)-dimethyl 5'-triphosphoguanosine)-ribonucleoside in snoRNA + S-adenosyl-L-methionine = a 5'-end (N(2),N(2),N(7)-trimethyl 5'-triphosphoguanosine)-ribonucleoside in snoRNA + S-adenosyl-L-homocysteine + H(+)</text>
        <dbReference type="Rhea" id="RHEA:78507"/>
        <dbReference type="Rhea" id="RHEA-COMP:19088"/>
        <dbReference type="Rhea" id="RHEA-COMP:19090"/>
        <dbReference type="ChEBI" id="CHEBI:15378"/>
        <dbReference type="ChEBI" id="CHEBI:57856"/>
        <dbReference type="ChEBI" id="CHEBI:59789"/>
        <dbReference type="ChEBI" id="CHEBI:167623"/>
        <dbReference type="ChEBI" id="CHEBI:172880"/>
    </reaction>
    <physiologicalReaction direction="left-to-right" evidence="3">
        <dbReference type="Rhea" id="RHEA:78508"/>
    </physiologicalReaction>
</comment>
<dbReference type="PROSITE" id="PS01159">
    <property type="entry name" value="WW_DOMAIN_1"/>
    <property type="match status" value="1"/>
</dbReference>
<feature type="domain" description="WW" evidence="8">
    <location>
        <begin position="135"/>
        <end position="161"/>
    </location>
</feature>
<dbReference type="OrthoDB" id="194443at2759"/>
<dbReference type="SUPFAM" id="SSF53335">
    <property type="entry name" value="S-adenosyl-L-methionine-dependent methyltransferases"/>
    <property type="match status" value="1"/>
</dbReference>
<dbReference type="PANTHER" id="PTHR14741">
    <property type="entry name" value="S-ADENOSYLMETHIONINE-DEPENDENT METHYLTRANSFERASE RELATED"/>
    <property type="match status" value="1"/>
</dbReference>
<dbReference type="eggNOG" id="KOG2730">
    <property type="taxonomic scope" value="Eukaryota"/>
</dbReference>
<name>C1FEN5_MICCC</name>
<evidence type="ECO:0000313" key="10">
    <source>
        <dbReference type="Proteomes" id="UP000002009"/>
    </source>
</evidence>
<dbReference type="FunCoup" id="C1FEN5">
    <property type="interactions" value="248"/>
</dbReference>
<dbReference type="InParanoid" id="C1FEN5"/>
<evidence type="ECO:0000256" key="3">
    <source>
        <dbReference type="ARBA" id="ARBA00047418"/>
    </source>
</evidence>
<evidence type="ECO:0000256" key="7">
    <source>
        <dbReference type="ARBA" id="ARBA00049790"/>
    </source>
</evidence>
<dbReference type="Gene3D" id="3.40.50.150">
    <property type="entry name" value="Vaccinia Virus protein VP39"/>
    <property type="match status" value="1"/>
</dbReference>